<keyword evidence="2" id="KW-0677">Repeat</keyword>
<evidence type="ECO:0000256" key="2">
    <source>
        <dbReference type="ARBA" id="ARBA00022737"/>
    </source>
</evidence>
<sequence length="182" mass="20314">MSELTIQNVVGGGTIGTEIDLYSIAKTEFESFRTQYEPESFPGVVFRHNNLEPTVILHRSGKFNIAGGKSISNTRELFNKFCSSLTTETGLEIHPELEIRYFVTTGDLGRQIDLSAAALAFGIDETEYEPEQFPGLFYRPDDRDWFSILFATGSIIIDGTPDIDLLENAYQNIDEKLSTTGV</sequence>
<dbReference type="eggNOG" id="arCOG01764">
    <property type="taxonomic scope" value="Archaea"/>
</dbReference>
<dbReference type="GO" id="GO:0006352">
    <property type="term" value="P:DNA-templated transcription initiation"/>
    <property type="evidence" value="ECO:0007669"/>
    <property type="project" value="InterPro"/>
</dbReference>
<evidence type="ECO:0000313" key="5">
    <source>
        <dbReference type="EMBL" id="EMA29085.1"/>
    </source>
</evidence>
<accession>M0LAW4</accession>
<dbReference type="InterPro" id="IPR000814">
    <property type="entry name" value="TBP"/>
</dbReference>
<evidence type="ECO:0000256" key="4">
    <source>
        <dbReference type="ARBA" id="ARBA00023163"/>
    </source>
</evidence>
<name>M0LAW4_HALJT</name>
<dbReference type="STRING" id="1227453.C444_17013"/>
<evidence type="ECO:0000313" key="6">
    <source>
        <dbReference type="Proteomes" id="UP000011524"/>
    </source>
</evidence>
<keyword evidence="4" id="KW-0804">Transcription</keyword>
<comment type="similarity">
    <text evidence="1">Belongs to the TBP family.</text>
</comment>
<dbReference type="EMBL" id="AOLY01000039">
    <property type="protein sequence ID" value="EMA29085.1"/>
    <property type="molecule type" value="Genomic_DNA"/>
</dbReference>
<evidence type="ECO:0000256" key="1">
    <source>
        <dbReference type="ARBA" id="ARBA00005560"/>
    </source>
</evidence>
<dbReference type="Gene3D" id="3.30.310.10">
    <property type="entry name" value="TATA-Binding Protein"/>
    <property type="match status" value="2"/>
</dbReference>
<dbReference type="Pfam" id="PF00352">
    <property type="entry name" value="TBP"/>
    <property type="match status" value="2"/>
</dbReference>
<protein>
    <submittedName>
        <fullName evidence="5">Transcription factor</fullName>
    </submittedName>
</protein>
<dbReference type="SUPFAM" id="SSF55945">
    <property type="entry name" value="TATA-box binding protein-like"/>
    <property type="match status" value="2"/>
</dbReference>
<dbReference type="OrthoDB" id="350539at2157"/>
<organism evidence="5 6">
    <name type="scientific">Haloarcula japonica (strain ATCC 49778 / DSM 6131 / JCM 7785 / NBRC 101032 / NCIMB 13157 / TR-1)</name>
    <dbReference type="NCBI Taxonomy" id="1227453"/>
    <lineage>
        <taxon>Archaea</taxon>
        <taxon>Methanobacteriati</taxon>
        <taxon>Methanobacteriota</taxon>
        <taxon>Stenosarchaea group</taxon>
        <taxon>Halobacteria</taxon>
        <taxon>Halobacteriales</taxon>
        <taxon>Haloarculaceae</taxon>
        <taxon>Haloarcula</taxon>
    </lineage>
</organism>
<dbReference type="RefSeq" id="WP_004594179.1">
    <property type="nucleotide sequence ID" value="NZ_AOLY01000039.1"/>
</dbReference>
<dbReference type="GO" id="GO:0003677">
    <property type="term" value="F:DNA binding"/>
    <property type="evidence" value="ECO:0007669"/>
    <property type="project" value="UniProtKB-KW"/>
</dbReference>
<dbReference type="PANTHER" id="PTHR10126">
    <property type="entry name" value="TATA-BOX BINDING PROTEIN"/>
    <property type="match status" value="1"/>
</dbReference>
<dbReference type="Proteomes" id="UP000011524">
    <property type="component" value="Unassembled WGS sequence"/>
</dbReference>
<gene>
    <name evidence="5" type="ORF">C444_17013</name>
</gene>
<reference evidence="5 6" key="1">
    <citation type="journal article" date="2014" name="PLoS Genet.">
        <title>Phylogenetically driven sequencing of extremely halophilic archaea reveals strategies for static and dynamic osmo-response.</title>
        <authorList>
            <person name="Becker E.A."/>
            <person name="Seitzer P.M."/>
            <person name="Tritt A."/>
            <person name="Larsen D."/>
            <person name="Krusor M."/>
            <person name="Yao A.I."/>
            <person name="Wu D."/>
            <person name="Madern D."/>
            <person name="Eisen J.A."/>
            <person name="Darling A.E."/>
            <person name="Facciotti M.T."/>
        </authorList>
    </citation>
    <scope>NUCLEOTIDE SEQUENCE [LARGE SCALE GENOMIC DNA]</scope>
    <source>
        <strain evidence="6">ATCC 49778 / DSM 6131 / JCM 7785 / NBRC 101032 / NCIMB 13157 / TR-1</strain>
    </source>
</reference>
<proteinExistence type="inferred from homology"/>
<comment type="caution">
    <text evidence="5">The sequence shown here is derived from an EMBL/GenBank/DDBJ whole genome shotgun (WGS) entry which is preliminary data.</text>
</comment>
<dbReference type="InterPro" id="IPR012295">
    <property type="entry name" value="TBP_dom_sf"/>
</dbReference>
<dbReference type="PRINTS" id="PR00686">
    <property type="entry name" value="TIFACTORIID"/>
</dbReference>
<dbReference type="AlphaFoldDB" id="M0LAW4"/>
<keyword evidence="6" id="KW-1185">Reference proteome</keyword>
<evidence type="ECO:0000256" key="3">
    <source>
        <dbReference type="ARBA" id="ARBA00023125"/>
    </source>
</evidence>
<keyword evidence="3" id="KW-0238">DNA-binding</keyword>